<reference evidence="3" key="1">
    <citation type="journal article" date="2019" name="Int. J. Syst. Evol. Microbiol.">
        <title>The Global Catalogue of Microorganisms (GCM) 10K type strain sequencing project: providing services to taxonomists for standard genome sequencing and annotation.</title>
        <authorList>
            <consortium name="The Broad Institute Genomics Platform"/>
            <consortium name="The Broad Institute Genome Sequencing Center for Infectious Disease"/>
            <person name="Wu L."/>
            <person name="Ma J."/>
        </authorList>
    </citation>
    <scope>NUCLEOTIDE SEQUENCE [LARGE SCALE GENOMIC DNA]</scope>
    <source>
        <strain evidence="3">PCU 280</strain>
    </source>
</reference>
<proteinExistence type="predicted"/>
<evidence type="ECO:0000313" key="2">
    <source>
        <dbReference type="EMBL" id="MFC6332360.1"/>
    </source>
</evidence>
<gene>
    <name evidence="2" type="ORF">ACFP56_06960</name>
</gene>
<feature type="signal peptide" evidence="1">
    <location>
        <begin position="1"/>
        <end position="29"/>
    </location>
</feature>
<evidence type="ECO:0000313" key="3">
    <source>
        <dbReference type="Proteomes" id="UP001596233"/>
    </source>
</evidence>
<comment type="caution">
    <text evidence="2">The sequence shown here is derived from an EMBL/GenBank/DDBJ whole genome shotgun (WGS) entry which is preliminary data.</text>
</comment>
<organism evidence="2 3">
    <name type="scientific">Paenibacillus septentrionalis</name>
    <dbReference type="NCBI Taxonomy" id="429342"/>
    <lineage>
        <taxon>Bacteria</taxon>
        <taxon>Bacillati</taxon>
        <taxon>Bacillota</taxon>
        <taxon>Bacilli</taxon>
        <taxon>Bacillales</taxon>
        <taxon>Paenibacillaceae</taxon>
        <taxon>Paenibacillus</taxon>
    </lineage>
</organism>
<dbReference type="RefSeq" id="WP_379232639.1">
    <property type="nucleotide sequence ID" value="NZ_JBHSTE010000002.1"/>
</dbReference>
<dbReference type="EMBL" id="JBHSTE010000002">
    <property type="protein sequence ID" value="MFC6332360.1"/>
    <property type="molecule type" value="Genomic_DNA"/>
</dbReference>
<evidence type="ECO:0000256" key="1">
    <source>
        <dbReference type="SAM" id="SignalP"/>
    </source>
</evidence>
<dbReference type="Proteomes" id="UP001596233">
    <property type="component" value="Unassembled WGS sequence"/>
</dbReference>
<accession>A0ABW1V4R3</accession>
<keyword evidence="1" id="KW-0732">Signal</keyword>
<feature type="chain" id="PRO_5046125147" description="SLH domain-containing protein" evidence="1">
    <location>
        <begin position="30"/>
        <end position="444"/>
    </location>
</feature>
<protein>
    <recommendedName>
        <fullName evidence="4">SLH domain-containing protein</fullName>
    </recommendedName>
</protein>
<evidence type="ECO:0008006" key="4">
    <source>
        <dbReference type="Google" id="ProtNLM"/>
    </source>
</evidence>
<sequence>MNWNSTKKIAALALAASIVVFPLAKPAYAAPLTADEYRTFLSSKFDLTVSDNVTKGQFISYVAELLPGEAAEEYTFTDLAASDEFYKAAAELYEKGYLSSTTVEAKQQLDPWVAAILAVRAAGLQELAATYTDEKIESALAKINSSSSRWVKHVAQELAVAIDNNIVPEQFYSELTAKQPASSDFVAYVLGEVASYNGSYKNYLGYASDASLIAKLISAFNSSDIIQVSELQKIVDTALEQEIITGYNFKDARYEANFVDEYAITYGHSDLKHAIQLIGLLRSEGIDAKVQLEPKTSAFLYLSEWGEPSESESFQVKQINNGNYVAFSKEYDLSFEFNTIEDKEAFQQIVLDYAKKDADDEPGLIYGSWWQPLYYTNTQLEDYVSISNNKVSLGNYYAQTFSLNEQVKDIAEGFKKVNADVEVESYQFWANIAFYNYLGGTDFK</sequence>
<name>A0ABW1V4R3_9BACL</name>
<keyword evidence="3" id="KW-1185">Reference proteome</keyword>